<dbReference type="EMBL" id="LN649231">
    <property type="protein sequence ID" value="CEI67982.1"/>
    <property type="molecule type" value="Genomic_DNA"/>
</dbReference>
<keyword evidence="2" id="KW-0812">Transmembrane</keyword>
<feature type="region of interest" description="Disordered" evidence="1">
    <location>
        <begin position="102"/>
        <end position="128"/>
    </location>
</feature>
<evidence type="ECO:0000256" key="2">
    <source>
        <dbReference type="SAM" id="Phobius"/>
    </source>
</evidence>
<feature type="compositionally biased region" description="Polar residues" evidence="1">
    <location>
        <begin position="267"/>
        <end position="290"/>
    </location>
</feature>
<proteinExistence type="predicted"/>
<feature type="region of interest" description="Disordered" evidence="1">
    <location>
        <begin position="267"/>
        <end position="296"/>
    </location>
</feature>
<evidence type="ECO:0000313" key="3">
    <source>
        <dbReference type="EMBL" id="CEI67982.1"/>
    </source>
</evidence>
<name>A0A2L2TAK6_9HYPO</name>
<protein>
    <submittedName>
        <fullName evidence="3">Uncharacterized protein</fullName>
    </submittedName>
</protein>
<feature type="compositionally biased region" description="Low complexity" evidence="1">
    <location>
        <begin position="102"/>
        <end position="117"/>
    </location>
</feature>
<keyword evidence="2" id="KW-0472">Membrane</keyword>
<dbReference type="AlphaFoldDB" id="A0A2L2TAK6"/>
<organism evidence="3 4">
    <name type="scientific">Fusarium venenatum</name>
    <dbReference type="NCBI Taxonomy" id="56646"/>
    <lineage>
        <taxon>Eukaryota</taxon>
        <taxon>Fungi</taxon>
        <taxon>Dikarya</taxon>
        <taxon>Ascomycota</taxon>
        <taxon>Pezizomycotina</taxon>
        <taxon>Sordariomycetes</taxon>
        <taxon>Hypocreomycetidae</taxon>
        <taxon>Hypocreales</taxon>
        <taxon>Nectriaceae</taxon>
        <taxon>Fusarium</taxon>
    </lineage>
</organism>
<sequence>MDRGLIGYTTTNGTGITAHSMILFHTNLLVQQHLSHALMGSHFVQGYSGAWGCDGPCTSIEVYRFYNNGFGTGRQWLISCEQFLEFPQGVSTVFMESPRSWATTSAESTTTSEASATETEDSSAIESESSIAPMIASRPFKASETSNITPTEVVTNNKGPDAGVIAGAVVGSLVGLAVIIGFIIMAFRMEKKNEKDGQNRGRYFTNIFPRLTISWTTRDSKEAAPTVYPIDTSNNQPGLIPTVEDMDHNLPPTYIYGSTRTELATATEQNEQQHLASELESQQVIDQNRVSELPSA</sequence>
<dbReference type="STRING" id="56646.A0A2L2TAK6"/>
<evidence type="ECO:0000313" key="4">
    <source>
        <dbReference type="Proteomes" id="UP000245910"/>
    </source>
</evidence>
<evidence type="ECO:0000256" key="1">
    <source>
        <dbReference type="SAM" id="MobiDB-lite"/>
    </source>
</evidence>
<keyword evidence="2" id="KW-1133">Transmembrane helix</keyword>
<keyword evidence="4" id="KW-1185">Reference proteome</keyword>
<accession>A0A2L2TAK6</accession>
<feature type="transmembrane region" description="Helical" evidence="2">
    <location>
        <begin position="164"/>
        <end position="187"/>
    </location>
</feature>
<reference evidence="4" key="1">
    <citation type="submission" date="2014-10" db="EMBL/GenBank/DDBJ databases">
        <authorList>
            <person name="King R."/>
        </authorList>
    </citation>
    <scope>NUCLEOTIDE SEQUENCE [LARGE SCALE GENOMIC DNA]</scope>
    <source>
        <strain evidence="4">A3/5</strain>
    </source>
</reference>
<dbReference type="Proteomes" id="UP000245910">
    <property type="component" value="Chromosome III"/>
</dbReference>